<evidence type="ECO:0000256" key="3">
    <source>
        <dbReference type="ARBA" id="ARBA00022536"/>
    </source>
</evidence>
<sequence>MRFCLFFTVLLLSLVLSLSDGNITSKTVIPSPTSTTKTAGDTTTTTVTPTANSTTDASSGDTTTTTVTPTANSTTDASSGDTTTTTVTPTANSTTDASSGDTSTTTVTPPATTTIKPTTGDPCNPNPCGENFAKCIALYHSHVCQCPYGFYYSNSTCQAGKIFPGTVTLKQVYSKDIEDVNSPLYLEMFQNITNFFDDAFNLTDFKQTVIVEVNVTTGNARSENSVVNVTVMNIFAENTTETSATVAEKIMTTAKNYSYVDQYNSTTYCAVFQCDTRTTDCQESMFPQCTCKSNFSKTDWDDRSCSDCNSDCSAQDNEYCAREGGVPQCHCMINFKREGEKCVSCPVGYSGQNCENNSELILIIVGTIFGAIILSLVVAVSIVSVRAKRSQDPEKKSLIKPKYSSPDTSSETRIFPRVQTTSGHANPGYQPNPYEAHSSNRSHFLDGDYDDVYEISREPEGFRMQRR</sequence>
<feature type="compositionally biased region" description="Low complexity" evidence="10">
    <location>
        <begin position="32"/>
        <end position="121"/>
    </location>
</feature>
<comment type="caution">
    <text evidence="9">Lacks conserved residue(s) required for the propagation of feature annotation.</text>
</comment>
<keyword evidence="11" id="KW-0812">Transmembrane</keyword>
<evidence type="ECO:0000256" key="2">
    <source>
        <dbReference type="ARBA" id="ARBA00022475"/>
    </source>
</evidence>
<dbReference type="PROSITE" id="PS50026">
    <property type="entry name" value="EGF_3"/>
    <property type="match status" value="1"/>
</dbReference>
<keyword evidence="3 9" id="KW-0245">EGF-like domain</keyword>
<evidence type="ECO:0000313" key="16">
    <source>
        <dbReference type="Proteomes" id="UP000694521"/>
    </source>
</evidence>
<dbReference type="Ensembl" id="ENSACDT00005023096.1">
    <property type="protein sequence ID" value="ENSACDP00005019294.1"/>
    <property type="gene ID" value="ENSACDG00005014002.1"/>
</dbReference>
<feature type="domain" description="SEA" evidence="13">
    <location>
        <begin position="159"/>
        <end position="279"/>
    </location>
</feature>
<evidence type="ECO:0000256" key="6">
    <source>
        <dbReference type="ARBA" id="ARBA00023136"/>
    </source>
</evidence>
<evidence type="ECO:0000259" key="13">
    <source>
        <dbReference type="PROSITE" id="PS50024"/>
    </source>
</evidence>
<dbReference type="Proteomes" id="UP000694521">
    <property type="component" value="Unplaced"/>
</dbReference>
<dbReference type="SMART" id="SM00200">
    <property type="entry name" value="SEA"/>
    <property type="match status" value="1"/>
</dbReference>
<evidence type="ECO:0000256" key="5">
    <source>
        <dbReference type="ARBA" id="ARBA00022737"/>
    </source>
</evidence>
<reference evidence="15" key="1">
    <citation type="submission" date="2025-08" db="UniProtKB">
        <authorList>
            <consortium name="Ensembl"/>
        </authorList>
    </citation>
    <scope>IDENTIFICATION</scope>
</reference>
<dbReference type="PROSITE" id="PS50024">
    <property type="entry name" value="SEA"/>
    <property type="match status" value="1"/>
</dbReference>
<keyword evidence="4 12" id="KW-0732">Signal</keyword>
<evidence type="ECO:0000259" key="14">
    <source>
        <dbReference type="PROSITE" id="PS50026"/>
    </source>
</evidence>
<proteinExistence type="predicted"/>
<dbReference type="InterPro" id="IPR000742">
    <property type="entry name" value="EGF"/>
</dbReference>
<feature type="region of interest" description="Disordered" evidence="10">
    <location>
        <begin position="394"/>
        <end position="445"/>
    </location>
</feature>
<evidence type="ECO:0000256" key="12">
    <source>
        <dbReference type="SAM" id="SignalP"/>
    </source>
</evidence>
<keyword evidence="7" id="KW-1015">Disulfide bond</keyword>
<protein>
    <submittedName>
        <fullName evidence="15">Mucin 13, cell surface associated</fullName>
    </submittedName>
</protein>
<dbReference type="PANTHER" id="PTHR24037">
    <property type="entry name" value="HEART DEVELOPMENT PROTEIN WITH EGF-LIKE DOMAINS 1"/>
    <property type="match status" value="1"/>
</dbReference>
<dbReference type="AlphaFoldDB" id="A0A8B9EBT5"/>
<evidence type="ECO:0000256" key="7">
    <source>
        <dbReference type="ARBA" id="ARBA00023157"/>
    </source>
</evidence>
<reference evidence="15" key="2">
    <citation type="submission" date="2025-09" db="UniProtKB">
        <authorList>
            <consortium name="Ensembl"/>
        </authorList>
    </citation>
    <scope>IDENTIFICATION</scope>
</reference>
<evidence type="ECO:0000256" key="9">
    <source>
        <dbReference type="PROSITE-ProRule" id="PRU00076"/>
    </source>
</evidence>
<dbReference type="PROSITE" id="PS01186">
    <property type="entry name" value="EGF_2"/>
    <property type="match status" value="1"/>
</dbReference>
<keyword evidence="16" id="KW-1185">Reference proteome</keyword>
<dbReference type="PANTHER" id="PTHR24037:SF10">
    <property type="entry name" value="MUCIN-13"/>
    <property type="match status" value="1"/>
</dbReference>
<keyword evidence="11" id="KW-1133">Transmembrane helix</keyword>
<keyword evidence="5" id="KW-0677">Repeat</keyword>
<dbReference type="GO" id="GO:0005886">
    <property type="term" value="C:plasma membrane"/>
    <property type="evidence" value="ECO:0007669"/>
    <property type="project" value="UniProtKB-SubCell"/>
</dbReference>
<feature type="transmembrane region" description="Helical" evidence="11">
    <location>
        <begin position="360"/>
        <end position="385"/>
    </location>
</feature>
<feature type="signal peptide" evidence="12">
    <location>
        <begin position="1"/>
        <end position="19"/>
    </location>
</feature>
<keyword evidence="2" id="KW-1003">Cell membrane</keyword>
<accession>A0A8B9EBT5</accession>
<organism evidence="15 16">
    <name type="scientific">Anser cygnoides</name>
    <name type="common">Swan goose</name>
    <dbReference type="NCBI Taxonomy" id="8845"/>
    <lineage>
        <taxon>Eukaryota</taxon>
        <taxon>Metazoa</taxon>
        <taxon>Chordata</taxon>
        <taxon>Craniata</taxon>
        <taxon>Vertebrata</taxon>
        <taxon>Euteleostomi</taxon>
        <taxon>Archelosauria</taxon>
        <taxon>Archosauria</taxon>
        <taxon>Dinosauria</taxon>
        <taxon>Saurischia</taxon>
        <taxon>Theropoda</taxon>
        <taxon>Coelurosauria</taxon>
        <taxon>Aves</taxon>
        <taxon>Neognathae</taxon>
        <taxon>Galloanserae</taxon>
        <taxon>Anseriformes</taxon>
        <taxon>Anatidae</taxon>
        <taxon>Anserinae</taxon>
        <taxon>Anser</taxon>
    </lineage>
</organism>
<evidence type="ECO:0000256" key="1">
    <source>
        <dbReference type="ARBA" id="ARBA00004236"/>
    </source>
</evidence>
<comment type="subcellular location">
    <subcellularLocation>
        <location evidence="1">Cell membrane</location>
    </subcellularLocation>
</comment>
<feature type="compositionally biased region" description="Polar residues" evidence="10">
    <location>
        <begin position="405"/>
        <end position="424"/>
    </location>
</feature>
<keyword evidence="6 11" id="KW-0472">Membrane</keyword>
<feature type="chain" id="PRO_5034578621" evidence="12">
    <location>
        <begin position="20"/>
        <end position="467"/>
    </location>
</feature>
<evidence type="ECO:0000256" key="10">
    <source>
        <dbReference type="SAM" id="MobiDB-lite"/>
    </source>
</evidence>
<feature type="region of interest" description="Disordered" evidence="10">
    <location>
        <begin position="23"/>
        <end position="121"/>
    </location>
</feature>
<name>A0A8B9EBT5_ANSCY</name>
<evidence type="ECO:0000256" key="8">
    <source>
        <dbReference type="ARBA" id="ARBA00023180"/>
    </source>
</evidence>
<keyword evidence="8" id="KW-0325">Glycoprotein</keyword>
<dbReference type="SMART" id="SM00181">
    <property type="entry name" value="EGF"/>
    <property type="match status" value="3"/>
</dbReference>
<dbReference type="InterPro" id="IPR000082">
    <property type="entry name" value="SEA_dom"/>
</dbReference>
<evidence type="ECO:0000313" key="15">
    <source>
        <dbReference type="Ensembl" id="ENSACDP00005019294.1"/>
    </source>
</evidence>
<evidence type="ECO:0000256" key="11">
    <source>
        <dbReference type="SAM" id="Phobius"/>
    </source>
</evidence>
<evidence type="ECO:0000256" key="4">
    <source>
        <dbReference type="ARBA" id="ARBA00022729"/>
    </source>
</evidence>
<feature type="domain" description="EGF-like" evidence="14">
    <location>
        <begin position="119"/>
        <end position="158"/>
    </location>
</feature>
<dbReference type="Gene3D" id="2.10.25.10">
    <property type="entry name" value="Laminin"/>
    <property type="match status" value="1"/>
</dbReference>